<dbReference type="STRING" id="47427.A0A2H3CBQ7"/>
<dbReference type="InterPro" id="IPR011701">
    <property type="entry name" value="MFS"/>
</dbReference>
<feature type="transmembrane region" description="Helical" evidence="6">
    <location>
        <begin position="82"/>
        <end position="101"/>
    </location>
</feature>
<evidence type="ECO:0000313" key="8">
    <source>
        <dbReference type="EMBL" id="PBK80511.1"/>
    </source>
</evidence>
<evidence type="ECO:0000256" key="4">
    <source>
        <dbReference type="ARBA" id="ARBA00022989"/>
    </source>
</evidence>
<dbReference type="PANTHER" id="PTHR43791:SF49">
    <property type="entry name" value="TRANSPORTER, PUTATIVE (AFU_ORTHOLOGUE AFUA_4G04250)-RELATED"/>
    <property type="match status" value="1"/>
</dbReference>
<feature type="non-terminal residue" evidence="8">
    <location>
        <position position="305"/>
    </location>
</feature>
<protein>
    <submittedName>
        <fullName evidence="8">MFS general substrate transporter</fullName>
    </submittedName>
</protein>
<keyword evidence="3 6" id="KW-0812">Transmembrane</keyword>
<evidence type="ECO:0000256" key="6">
    <source>
        <dbReference type="SAM" id="Phobius"/>
    </source>
</evidence>
<dbReference type="OrthoDB" id="3639251at2759"/>
<keyword evidence="2" id="KW-0813">Transport</keyword>
<evidence type="ECO:0000313" key="9">
    <source>
        <dbReference type="Proteomes" id="UP000217790"/>
    </source>
</evidence>
<sequence>RLLRQLDLRILPSCMFIYTLNFLARTNIGNAKILNADSGDSLLQVLDMTSEQLSTVLTVFFISYALFETPSNYMLKHFSPPHWFAFLMVGWGGTDMIISCVKNFSASTGLRFLLGAFEAGFYPGIIYFLTFWYRPQERALCLSFIVACTSLAGPFGGSIAYGVGLINVSKGLEVWRWLFIIEGAPSCALAVAVYFFFPAYPETATWLRGKERKLVVKRLRGEASIGHAKITWVQTKETLMDWRLYLRYLALITICVPFSSVSYFASTIVNGLGCEGLRDQLFTVPPFAIAFVGTVTCSLLSDCYE</sequence>
<dbReference type="Gene3D" id="1.20.1250.20">
    <property type="entry name" value="MFS general substrate transporter like domains"/>
    <property type="match status" value="1"/>
</dbReference>
<organism evidence="8 9">
    <name type="scientific">Armillaria gallica</name>
    <name type="common">Bulbous honey fungus</name>
    <name type="synonym">Armillaria bulbosa</name>
    <dbReference type="NCBI Taxonomy" id="47427"/>
    <lineage>
        <taxon>Eukaryota</taxon>
        <taxon>Fungi</taxon>
        <taxon>Dikarya</taxon>
        <taxon>Basidiomycota</taxon>
        <taxon>Agaricomycotina</taxon>
        <taxon>Agaricomycetes</taxon>
        <taxon>Agaricomycetidae</taxon>
        <taxon>Agaricales</taxon>
        <taxon>Marasmiineae</taxon>
        <taxon>Physalacriaceae</taxon>
        <taxon>Armillaria</taxon>
    </lineage>
</organism>
<dbReference type="FunFam" id="1.20.1250.20:FF:000057">
    <property type="entry name" value="MFS general substrate transporter"/>
    <property type="match status" value="1"/>
</dbReference>
<dbReference type="Proteomes" id="UP000217790">
    <property type="component" value="Unassembled WGS sequence"/>
</dbReference>
<evidence type="ECO:0000256" key="5">
    <source>
        <dbReference type="ARBA" id="ARBA00023136"/>
    </source>
</evidence>
<dbReference type="GO" id="GO:0022857">
    <property type="term" value="F:transmembrane transporter activity"/>
    <property type="evidence" value="ECO:0007669"/>
    <property type="project" value="InterPro"/>
</dbReference>
<feature type="non-terminal residue" evidence="8">
    <location>
        <position position="1"/>
    </location>
</feature>
<keyword evidence="4 6" id="KW-1133">Transmembrane helix</keyword>
<reference evidence="9" key="1">
    <citation type="journal article" date="2017" name="Nat. Ecol. Evol.">
        <title>Genome expansion and lineage-specific genetic innovations in the forest pathogenic fungi Armillaria.</title>
        <authorList>
            <person name="Sipos G."/>
            <person name="Prasanna A.N."/>
            <person name="Walter M.C."/>
            <person name="O'Connor E."/>
            <person name="Balint B."/>
            <person name="Krizsan K."/>
            <person name="Kiss B."/>
            <person name="Hess J."/>
            <person name="Varga T."/>
            <person name="Slot J."/>
            <person name="Riley R."/>
            <person name="Boka B."/>
            <person name="Rigling D."/>
            <person name="Barry K."/>
            <person name="Lee J."/>
            <person name="Mihaltcheva S."/>
            <person name="LaButti K."/>
            <person name="Lipzen A."/>
            <person name="Waldron R."/>
            <person name="Moloney N.M."/>
            <person name="Sperisen C."/>
            <person name="Kredics L."/>
            <person name="Vagvoelgyi C."/>
            <person name="Patrignani A."/>
            <person name="Fitzpatrick D."/>
            <person name="Nagy I."/>
            <person name="Doyle S."/>
            <person name="Anderson J.B."/>
            <person name="Grigoriev I.V."/>
            <person name="Gueldener U."/>
            <person name="Muensterkoetter M."/>
            <person name="Nagy L.G."/>
        </authorList>
    </citation>
    <scope>NUCLEOTIDE SEQUENCE [LARGE SCALE GENOMIC DNA]</scope>
    <source>
        <strain evidence="9">Ar21-2</strain>
    </source>
</reference>
<feature type="domain" description="Major facilitator superfamily (MFS) profile" evidence="7">
    <location>
        <begin position="1"/>
        <end position="305"/>
    </location>
</feature>
<evidence type="ECO:0000256" key="1">
    <source>
        <dbReference type="ARBA" id="ARBA00004141"/>
    </source>
</evidence>
<keyword evidence="9" id="KW-1185">Reference proteome</keyword>
<dbReference type="SUPFAM" id="SSF103473">
    <property type="entry name" value="MFS general substrate transporter"/>
    <property type="match status" value="1"/>
</dbReference>
<dbReference type="AlphaFoldDB" id="A0A2H3CBQ7"/>
<evidence type="ECO:0000256" key="2">
    <source>
        <dbReference type="ARBA" id="ARBA00022448"/>
    </source>
</evidence>
<feature type="transmembrane region" description="Helical" evidence="6">
    <location>
        <begin position="139"/>
        <end position="163"/>
    </location>
</feature>
<dbReference type="EMBL" id="KZ293744">
    <property type="protein sequence ID" value="PBK80511.1"/>
    <property type="molecule type" value="Genomic_DNA"/>
</dbReference>
<dbReference type="Pfam" id="PF07690">
    <property type="entry name" value="MFS_1"/>
    <property type="match status" value="1"/>
</dbReference>
<feature type="transmembrane region" description="Helical" evidence="6">
    <location>
        <begin position="245"/>
        <end position="269"/>
    </location>
</feature>
<dbReference type="GO" id="GO:0016020">
    <property type="term" value="C:membrane"/>
    <property type="evidence" value="ECO:0007669"/>
    <property type="project" value="UniProtKB-SubCell"/>
</dbReference>
<comment type="subcellular location">
    <subcellularLocation>
        <location evidence="1">Membrane</location>
        <topology evidence="1">Multi-pass membrane protein</topology>
    </subcellularLocation>
</comment>
<feature type="transmembrane region" description="Helical" evidence="6">
    <location>
        <begin position="113"/>
        <end position="133"/>
    </location>
</feature>
<gene>
    <name evidence="8" type="ORF">ARMGADRAFT_873143</name>
</gene>
<evidence type="ECO:0000259" key="7">
    <source>
        <dbReference type="PROSITE" id="PS50850"/>
    </source>
</evidence>
<dbReference type="InterPro" id="IPR020846">
    <property type="entry name" value="MFS_dom"/>
</dbReference>
<name>A0A2H3CBQ7_ARMGA</name>
<evidence type="ECO:0000256" key="3">
    <source>
        <dbReference type="ARBA" id="ARBA00022692"/>
    </source>
</evidence>
<dbReference type="OMA" id="YTICETP"/>
<keyword evidence="5 6" id="KW-0472">Membrane</keyword>
<feature type="transmembrane region" description="Helical" evidence="6">
    <location>
        <begin position="281"/>
        <end position="301"/>
    </location>
</feature>
<dbReference type="PANTHER" id="PTHR43791">
    <property type="entry name" value="PERMEASE-RELATED"/>
    <property type="match status" value="1"/>
</dbReference>
<dbReference type="PROSITE" id="PS50850">
    <property type="entry name" value="MFS"/>
    <property type="match status" value="1"/>
</dbReference>
<dbReference type="InParanoid" id="A0A2H3CBQ7"/>
<dbReference type="InterPro" id="IPR036259">
    <property type="entry name" value="MFS_trans_sf"/>
</dbReference>
<feature type="transmembrane region" description="Helical" evidence="6">
    <location>
        <begin position="175"/>
        <end position="197"/>
    </location>
</feature>
<proteinExistence type="predicted"/>
<accession>A0A2H3CBQ7</accession>